<accession>A0ABD0RYG5</accession>
<proteinExistence type="predicted"/>
<evidence type="ECO:0000256" key="1">
    <source>
        <dbReference type="ARBA" id="ARBA00022443"/>
    </source>
</evidence>
<dbReference type="Gene3D" id="2.30.30.40">
    <property type="entry name" value="SH3 Domains"/>
    <property type="match status" value="1"/>
</dbReference>
<feature type="non-terminal residue" evidence="4">
    <location>
        <position position="65"/>
    </location>
</feature>
<dbReference type="FunFam" id="2.30.30.40:FF:000024">
    <property type="entry name" value="Intersectin 1"/>
    <property type="match status" value="1"/>
</dbReference>
<dbReference type="Proteomes" id="UP001529510">
    <property type="component" value="Unassembled WGS sequence"/>
</dbReference>
<dbReference type="SUPFAM" id="SSF50044">
    <property type="entry name" value="SH3-domain"/>
    <property type="match status" value="1"/>
</dbReference>
<evidence type="ECO:0000313" key="4">
    <source>
        <dbReference type="EMBL" id="KAL0203170.1"/>
    </source>
</evidence>
<sequence length="65" mass="7665">VEGLQAQALYPWRAKKDNHLNFNKNDVITVLEQQDMWWFGEVQGQRGWFPKSYVKLISGPVRKSM</sequence>
<dbReference type="Pfam" id="PF00018">
    <property type="entry name" value="SH3_1"/>
    <property type="match status" value="1"/>
</dbReference>
<dbReference type="InterPro" id="IPR036028">
    <property type="entry name" value="SH3-like_dom_sf"/>
</dbReference>
<organism evidence="4 5">
    <name type="scientific">Cirrhinus mrigala</name>
    <name type="common">Mrigala</name>
    <dbReference type="NCBI Taxonomy" id="683832"/>
    <lineage>
        <taxon>Eukaryota</taxon>
        <taxon>Metazoa</taxon>
        <taxon>Chordata</taxon>
        <taxon>Craniata</taxon>
        <taxon>Vertebrata</taxon>
        <taxon>Euteleostomi</taxon>
        <taxon>Actinopterygii</taxon>
        <taxon>Neopterygii</taxon>
        <taxon>Teleostei</taxon>
        <taxon>Ostariophysi</taxon>
        <taxon>Cypriniformes</taxon>
        <taxon>Cyprinidae</taxon>
        <taxon>Labeoninae</taxon>
        <taxon>Labeonini</taxon>
        <taxon>Cirrhinus</taxon>
    </lineage>
</organism>
<keyword evidence="1 2" id="KW-0728">SH3 domain</keyword>
<protein>
    <recommendedName>
        <fullName evidence="3">SH3 domain-containing protein</fullName>
    </recommendedName>
</protein>
<feature type="domain" description="SH3" evidence="3">
    <location>
        <begin position="1"/>
        <end position="59"/>
    </location>
</feature>
<comment type="caution">
    <text evidence="4">The sequence shown here is derived from an EMBL/GenBank/DDBJ whole genome shotgun (WGS) entry which is preliminary data.</text>
</comment>
<dbReference type="PRINTS" id="PR00452">
    <property type="entry name" value="SH3DOMAIN"/>
</dbReference>
<evidence type="ECO:0000259" key="3">
    <source>
        <dbReference type="PROSITE" id="PS50002"/>
    </source>
</evidence>
<reference evidence="4 5" key="1">
    <citation type="submission" date="2024-05" db="EMBL/GenBank/DDBJ databases">
        <title>Genome sequencing and assembly of Indian major carp, Cirrhinus mrigala (Hamilton, 1822).</title>
        <authorList>
            <person name="Mohindra V."/>
            <person name="Chowdhury L.M."/>
            <person name="Lal K."/>
            <person name="Jena J.K."/>
        </authorList>
    </citation>
    <scope>NUCLEOTIDE SEQUENCE [LARGE SCALE GENOMIC DNA]</scope>
    <source>
        <strain evidence="4">CM1030</strain>
        <tissue evidence="4">Blood</tissue>
    </source>
</reference>
<dbReference type="InterPro" id="IPR001452">
    <property type="entry name" value="SH3_domain"/>
</dbReference>
<evidence type="ECO:0000313" key="5">
    <source>
        <dbReference type="Proteomes" id="UP001529510"/>
    </source>
</evidence>
<dbReference type="PROSITE" id="PS50002">
    <property type="entry name" value="SH3"/>
    <property type="match status" value="1"/>
</dbReference>
<feature type="non-terminal residue" evidence="4">
    <location>
        <position position="1"/>
    </location>
</feature>
<keyword evidence="5" id="KW-1185">Reference proteome</keyword>
<evidence type="ECO:0000256" key="2">
    <source>
        <dbReference type="PROSITE-ProRule" id="PRU00192"/>
    </source>
</evidence>
<dbReference type="SMART" id="SM00326">
    <property type="entry name" value="SH3"/>
    <property type="match status" value="1"/>
</dbReference>
<dbReference type="PANTHER" id="PTHR46026">
    <property type="entry name" value="RHO-TYPE GUANINE NUCLEOTIDE EXCHANGE FACTOR, ISOFORM F"/>
    <property type="match status" value="1"/>
</dbReference>
<dbReference type="PANTHER" id="PTHR46026:SF1">
    <property type="entry name" value="RHO-TYPE GUANINE NUCLEOTIDE EXCHANGE FACTOR, ISOFORM F"/>
    <property type="match status" value="1"/>
</dbReference>
<name>A0ABD0RYG5_CIRMR</name>
<dbReference type="AlphaFoldDB" id="A0ABD0RYG5"/>
<gene>
    <name evidence="4" type="ORF">M9458_001188</name>
</gene>
<dbReference type="EMBL" id="JAMKFB020000001">
    <property type="protein sequence ID" value="KAL0203170.1"/>
    <property type="molecule type" value="Genomic_DNA"/>
</dbReference>